<reference evidence="2 3" key="1">
    <citation type="submission" date="2014-04" db="EMBL/GenBank/DDBJ databases">
        <authorList>
            <consortium name="DOE Joint Genome Institute"/>
            <person name="Kuo A."/>
            <person name="Zuccaro A."/>
            <person name="Kohler A."/>
            <person name="Nagy L.G."/>
            <person name="Floudas D."/>
            <person name="Copeland A."/>
            <person name="Barry K.W."/>
            <person name="Cichocki N."/>
            <person name="Veneault-Fourrey C."/>
            <person name="LaButti K."/>
            <person name="Lindquist E.A."/>
            <person name="Lipzen A."/>
            <person name="Lundell T."/>
            <person name="Morin E."/>
            <person name="Murat C."/>
            <person name="Sun H."/>
            <person name="Tunlid A."/>
            <person name="Henrissat B."/>
            <person name="Grigoriev I.V."/>
            <person name="Hibbett D.S."/>
            <person name="Martin F."/>
            <person name="Nordberg H.P."/>
            <person name="Cantor M.N."/>
            <person name="Hua S.X."/>
        </authorList>
    </citation>
    <scope>NUCLEOTIDE SEQUENCE [LARGE SCALE GENOMIC DNA]</scope>
    <source>
        <strain evidence="2 3">MAFF 305830</strain>
    </source>
</reference>
<protein>
    <submittedName>
        <fullName evidence="2">Uncharacterized protein</fullName>
    </submittedName>
</protein>
<keyword evidence="3" id="KW-1185">Reference proteome</keyword>
<reference evidence="3" key="2">
    <citation type="submission" date="2015-01" db="EMBL/GenBank/DDBJ databases">
        <title>Evolutionary Origins and Diversification of the Mycorrhizal Mutualists.</title>
        <authorList>
            <consortium name="DOE Joint Genome Institute"/>
            <consortium name="Mycorrhizal Genomics Consortium"/>
            <person name="Kohler A."/>
            <person name="Kuo A."/>
            <person name="Nagy L.G."/>
            <person name="Floudas D."/>
            <person name="Copeland A."/>
            <person name="Barry K.W."/>
            <person name="Cichocki N."/>
            <person name="Veneault-Fourrey C."/>
            <person name="LaButti K."/>
            <person name="Lindquist E.A."/>
            <person name="Lipzen A."/>
            <person name="Lundell T."/>
            <person name="Morin E."/>
            <person name="Murat C."/>
            <person name="Riley R."/>
            <person name="Ohm R."/>
            <person name="Sun H."/>
            <person name="Tunlid A."/>
            <person name="Henrissat B."/>
            <person name="Grigoriev I.V."/>
            <person name="Hibbett D.S."/>
            <person name="Martin F."/>
        </authorList>
    </citation>
    <scope>NUCLEOTIDE SEQUENCE [LARGE SCALE GENOMIC DNA]</scope>
    <source>
        <strain evidence="3">MAFF 305830</strain>
    </source>
</reference>
<dbReference type="OrthoDB" id="3179000at2759"/>
<dbReference type="AlphaFoldDB" id="A0A0C3AYB3"/>
<feature type="region of interest" description="Disordered" evidence="1">
    <location>
        <begin position="233"/>
        <end position="276"/>
    </location>
</feature>
<evidence type="ECO:0000313" key="3">
    <source>
        <dbReference type="Proteomes" id="UP000054097"/>
    </source>
</evidence>
<organism evidence="2 3">
    <name type="scientific">Serendipita vermifera MAFF 305830</name>
    <dbReference type="NCBI Taxonomy" id="933852"/>
    <lineage>
        <taxon>Eukaryota</taxon>
        <taxon>Fungi</taxon>
        <taxon>Dikarya</taxon>
        <taxon>Basidiomycota</taxon>
        <taxon>Agaricomycotina</taxon>
        <taxon>Agaricomycetes</taxon>
        <taxon>Sebacinales</taxon>
        <taxon>Serendipitaceae</taxon>
        <taxon>Serendipita</taxon>
    </lineage>
</organism>
<name>A0A0C3AYB3_SERVB</name>
<proteinExistence type="predicted"/>
<accession>A0A0C3AYB3</accession>
<dbReference type="EMBL" id="KN824318">
    <property type="protein sequence ID" value="KIM24989.1"/>
    <property type="molecule type" value="Genomic_DNA"/>
</dbReference>
<gene>
    <name evidence="2" type="ORF">M408DRAFT_331461</name>
</gene>
<dbReference type="Proteomes" id="UP000054097">
    <property type="component" value="Unassembled WGS sequence"/>
</dbReference>
<dbReference type="HOGENOM" id="CLU_977007_0_0_1"/>
<sequence length="276" mass="30041">MTPGASASRRRDGRREDGSFDFTQFFANFDLNSDVATYLNDFDPAKFLAELRLASSPPPVPPKGTFGRFARRRSEPSQAAMIDYQAKVDERERAKGAVNKDLAALDDIVNKMDAAHVAGVEQLKQDFTAAKTFIFDAIAHSNSFSLEFHLEGIDELVGSPVLPSTPYTRAPRLGTVDLPVVTPVDLPVEQTEKWPAILTGPTGLAYRIVATPMDVATDAMNYFRIIPPTPLNEIKRSEASPRGPKGDSPTTPGTGKRPSSGWFRSLSSLGSSRAEV</sequence>
<evidence type="ECO:0000313" key="2">
    <source>
        <dbReference type="EMBL" id="KIM24989.1"/>
    </source>
</evidence>
<evidence type="ECO:0000256" key="1">
    <source>
        <dbReference type="SAM" id="MobiDB-lite"/>
    </source>
</evidence>
<feature type="compositionally biased region" description="Polar residues" evidence="1">
    <location>
        <begin position="265"/>
        <end position="276"/>
    </location>
</feature>